<evidence type="ECO:0000256" key="1">
    <source>
        <dbReference type="SAM" id="MobiDB-lite"/>
    </source>
</evidence>
<feature type="region of interest" description="Disordered" evidence="1">
    <location>
        <begin position="26"/>
        <end position="69"/>
    </location>
</feature>
<evidence type="ECO:0000313" key="2">
    <source>
        <dbReference type="EMBL" id="KAK3890405.1"/>
    </source>
</evidence>
<dbReference type="EMBL" id="JAWQEG010000426">
    <property type="protein sequence ID" value="KAK3890405.1"/>
    <property type="molecule type" value="Genomic_DNA"/>
</dbReference>
<accession>A0AAE1GEI4</accession>
<reference evidence="2" key="1">
    <citation type="submission" date="2023-10" db="EMBL/GenBank/DDBJ databases">
        <title>Genome assemblies of two species of porcelain crab, Petrolisthes cinctipes and Petrolisthes manimaculis (Anomura: Porcellanidae).</title>
        <authorList>
            <person name="Angst P."/>
        </authorList>
    </citation>
    <scope>NUCLEOTIDE SEQUENCE</scope>
    <source>
        <strain evidence="2">PB745_01</strain>
        <tissue evidence="2">Gill</tissue>
    </source>
</reference>
<dbReference type="Proteomes" id="UP001286313">
    <property type="component" value="Unassembled WGS sequence"/>
</dbReference>
<sequence>MIQPEDILEAYSGNDRDVYQIEGVEFSSNDPSRVHHNQPSSTDCPSSGLAPQLNNGSCPDSQDNMDAGASSTFTLPSHHLVLTLPALTLAVFSSFSSFNFLPLSIATTAAATAAATLSLL</sequence>
<gene>
    <name evidence="2" type="ORF">Pcinc_005656</name>
</gene>
<name>A0AAE1GEI4_PETCI</name>
<organism evidence="2 3">
    <name type="scientific">Petrolisthes cinctipes</name>
    <name type="common">Flat porcelain crab</name>
    <dbReference type="NCBI Taxonomy" id="88211"/>
    <lineage>
        <taxon>Eukaryota</taxon>
        <taxon>Metazoa</taxon>
        <taxon>Ecdysozoa</taxon>
        <taxon>Arthropoda</taxon>
        <taxon>Crustacea</taxon>
        <taxon>Multicrustacea</taxon>
        <taxon>Malacostraca</taxon>
        <taxon>Eumalacostraca</taxon>
        <taxon>Eucarida</taxon>
        <taxon>Decapoda</taxon>
        <taxon>Pleocyemata</taxon>
        <taxon>Anomura</taxon>
        <taxon>Galatheoidea</taxon>
        <taxon>Porcellanidae</taxon>
        <taxon>Petrolisthes</taxon>
    </lineage>
</organism>
<feature type="compositionally biased region" description="Polar residues" evidence="1">
    <location>
        <begin position="26"/>
        <end position="45"/>
    </location>
</feature>
<feature type="compositionally biased region" description="Polar residues" evidence="1">
    <location>
        <begin position="52"/>
        <end position="69"/>
    </location>
</feature>
<keyword evidence="3" id="KW-1185">Reference proteome</keyword>
<evidence type="ECO:0000313" key="3">
    <source>
        <dbReference type="Proteomes" id="UP001286313"/>
    </source>
</evidence>
<comment type="caution">
    <text evidence="2">The sequence shown here is derived from an EMBL/GenBank/DDBJ whole genome shotgun (WGS) entry which is preliminary data.</text>
</comment>
<proteinExistence type="predicted"/>
<protein>
    <submittedName>
        <fullName evidence="2">Uncharacterized protein</fullName>
    </submittedName>
</protein>
<dbReference type="AlphaFoldDB" id="A0AAE1GEI4"/>